<dbReference type="Gene3D" id="3.60.10.10">
    <property type="entry name" value="Endonuclease/exonuclease/phosphatase"/>
    <property type="match status" value="1"/>
</dbReference>
<evidence type="ECO:0000313" key="3">
    <source>
        <dbReference type="Proteomes" id="UP000215214"/>
    </source>
</evidence>
<keyword evidence="3" id="KW-1185">Reference proteome</keyword>
<dbReference type="PANTHER" id="PTHR42834">
    <property type="entry name" value="ENDONUCLEASE/EXONUCLEASE/PHOSPHATASE FAMILY PROTEIN (AFU_ORTHOLOGUE AFUA_3G09210)"/>
    <property type="match status" value="1"/>
</dbReference>
<feature type="domain" description="Endonuclease/exonuclease/phosphatase" evidence="1">
    <location>
        <begin position="22"/>
        <end position="323"/>
    </location>
</feature>
<dbReference type="PANTHER" id="PTHR42834:SF1">
    <property type="entry name" value="ENDONUCLEASE_EXONUCLEASE_PHOSPHATASE FAMILY PROTEIN (AFU_ORTHOLOGUE AFUA_3G09210)"/>
    <property type="match status" value="1"/>
</dbReference>
<dbReference type="KEGG" id="tje:TJEJU_0234"/>
<dbReference type="GO" id="GO:0004519">
    <property type="term" value="F:endonuclease activity"/>
    <property type="evidence" value="ECO:0007669"/>
    <property type="project" value="UniProtKB-KW"/>
</dbReference>
<dbReference type="SUPFAM" id="SSF56219">
    <property type="entry name" value="DNase I-like"/>
    <property type="match status" value="1"/>
</dbReference>
<keyword evidence="2" id="KW-0378">Hydrolase</keyword>
<sequence>MVAFLVYEILLMNYSRDKIINIAFYNVENLFDTIDDPLTNDDKFTPTGERKWTHKRYFKKLQKISYVISQIGKDSSNEAPAIVGLVEVENTKVLNDLIHQKKLFEYGYRYIHFDSKDERGIDTALLYRDQFFDPVNSKKIQFDFIDENGERDHTRDVLLVSGFLNGDLIHIIVNHWPSRREGEEITKPKRIKAAQVVKQVIEEIKEEDQQAKIIIMGDFNDNPSSESIKEYLVSEDFHNPMLHLHAKGLGSLTYKKEWFLFDQIIVSKNLFEDEVEHKFIAAKIFNKRWLKTHKGKRKGSPFRTYIGPWYKGGFSDHFPIYASFLKK</sequence>
<keyword evidence="2" id="KW-0255">Endonuclease</keyword>
<organism evidence="2 3">
    <name type="scientific">Tenacibaculum jejuense</name>
    <dbReference type="NCBI Taxonomy" id="584609"/>
    <lineage>
        <taxon>Bacteria</taxon>
        <taxon>Pseudomonadati</taxon>
        <taxon>Bacteroidota</taxon>
        <taxon>Flavobacteriia</taxon>
        <taxon>Flavobacteriales</taxon>
        <taxon>Flavobacteriaceae</taxon>
        <taxon>Tenacibaculum</taxon>
    </lineage>
</organism>
<dbReference type="GO" id="GO:0004527">
    <property type="term" value="F:exonuclease activity"/>
    <property type="evidence" value="ECO:0007669"/>
    <property type="project" value="UniProtKB-KW"/>
</dbReference>
<dbReference type="EMBL" id="LT899436">
    <property type="protein sequence ID" value="SNR14037.1"/>
    <property type="molecule type" value="Genomic_DNA"/>
</dbReference>
<evidence type="ECO:0000313" key="2">
    <source>
        <dbReference type="EMBL" id="SNR14037.1"/>
    </source>
</evidence>
<name>A0A238U4G9_9FLAO</name>
<dbReference type="InterPro" id="IPR005135">
    <property type="entry name" value="Endo/exonuclease/phosphatase"/>
</dbReference>
<keyword evidence="2" id="KW-0540">Nuclease</keyword>
<keyword evidence="2" id="KW-0269">Exonuclease</keyword>
<dbReference type="Proteomes" id="UP000215214">
    <property type="component" value="Chromosome TJEJU"/>
</dbReference>
<protein>
    <submittedName>
        <fullName evidence="2">Endonuclease/exonuclease/phosphatase family protein</fullName>
    </submittedName>
</protein>
<proteinExistence type="predicted"/>
<gene>
    <name evidence="2" type="ORF">TJEJU_0234</name>
</gene>
<dbReference type="Pfam" id="PF19580">
    <property type="entry name" value="Exo_endo_phos_3"/>
    <property type="match status" value="1"/>
</dbReference>
<dbReference type="AlphaFoldDB" id="A0A238U4G9"/>
<accession>A0A238U4G9</accession>
<reference evidence="2 3" key="1">
    <citation type="submission" date="2017-07" db="EMBL/GenBank/DDBJ databases">
        <authorList>
            <person name="Sun Z.S."/>
            <person name="Albrecht U."/>
            <person name="Echele G."/>
            <person name="Lee C.C."/>
        </authorList>
    </citation>
    <scope>NUCLEOTIDE SEQUENCE [LARGE SCALE GENOMIC DNA]</scope>
    <source>
        <strain evidence="3">type strain: KCTC 22618</strain>
    </source>
</reference>
<dbReference type="InterPro" id="IPR036691">
    <property type="entry name" value="Endo/exonu/phosph_ase_sf"/>
</dbReference>
<evidence type="ECO:0000259" key="1">
    <source>
        <dbReference type="Pfam" id="PF19580"/>
    </source>
</evidence>